<name>A0A7C5Y942_CALS0</name>
<sequence>MSSVRVAKEELERLIGLCETIVKTGTDPYNIDVKALLSKLRSILEKARNTEILVLDAETLYRVALIVALQHRWLKDRAASLFVDSQIIGLKILSADKKQLAAALVGSWRPIVSSEQLTVYMFAKGLEHFHSLPTKQIRTSTAAELLELPEFKGLPNEFQQREVVDENIRNIHREMLAMSRDSGKIDYVAFISKDGPEKIFERAYLTAFVVSEGYAEISKNPITGEIVIIPYVRKRNRKEVSSLAITVQDGGKVV</sequence>
<accession>A0A7C5Y942</accession>
<reference evidence="1" key="1">
    <citation type="journal article" date="2020" name="mSystems">
        <title>Genome- and Community-Level Interaction Insights into Carbon Utilization and Element Cycling Functions of Hydrothermarchaeota in Hydrothermal Sediment.</title>
        <authorList>
            <person name="Zhou Z."/>
            <person name="Liu Y."/>
            <person name="Xu W."/>
            <person name="Pan J."/>
            <person name="Luo Z.H."/>
            <person name="Li M."/>
        </authorList>
    </citation>
    <scope>NUCLEOTIDE SEQUENCE [LARGE SCALE GENOMIC DNA]</scope>
    <source>
        <strain evidence="1">SpSt-1084</strain>
    </source>
</reference>
<proteinExistence type="predicted"/>
<organism evidence="1">
    <name type="scientific">Caldiarchaeum subterraneum</name>
    <dbReference type="NCBI Taxonomy" id="311458"/>
    <lineage>
        <taxon>Archaea</taxon>
        <taxon>Nitrososphaerota</taxon>
        <taxon>Candidatus Caldarchaeales</taxon>
        <taxon>Candidatus Caldarchaeaceae</taxon>
        <taxon>Candidatus Caldarchaeum</taxon>
    </lineage>
</organism>
<gene>
    <name evidence="1" type="ORF">ENM42_00060</name>
</gene>
<dbReference type="AlphaFoldDB" id="A0A7C5Y942"/>
<comment type="caution">
    <text evidence="1">The sequence shown here is derived from an EMBL/GenBank/DDBJ whole genome shotgun (WGS) entry which is preliminary data.</text>
</comment>
<evidence type="ECO:0000313" key="1">
    <source>
        <dbReference type="EMBL" id="HHR40202.1"/>
    </source>
</evidence>
<protein>
    <submittedName>
        <fullName evidence="1">Uncharacterized protein</fullName>
    </submittedName>
</protein>
<dbReference type="EMBL" id="DRXS01000002">
    <property type="protein sequence ID" value="HHR40202.1"/>
    <property type="molecule type" value="Genomic_DNA"/>
</dbReference>